<accession>A0A328E7U8</accession>
<reference evidence="10 11" key="1">
    <citation type="submission" date="2018-06" db="EMBL/GenBank/DDBJ databases">
        <title>The Genome of Cuscuta australis (Dodder) Provides Insight into the Evolution of Plant Parasitism.</title>
        <authorList>
            <person name="Liu H."/>
        </authorList>
    </citation>
    <scope>NUCLEOTIDE SEQUENCE [LARGE SCALE GENOMIC DNA]</scope>
    <source>
        <strain evidence="11">cv. Yunnan</strain>
        <tissue evidence="10">Vines</tissue>
    </source>
</reference>
<keyword evidence="6" id="KW-0493">Microtubule</keyword>
<evidence type="ECO:0000256" key="1">
    <source>
        <dbReference type="ARBA" id="ARBA00004123"/>
    </source>
</evidence>
<evidence type="ECO:0000313" key="11">
    <source>
        <dbReference type="Proteomes" id="UP000249390"/>
    </source>
</evidence>
<protein>
    <recommendedName>
        <fullName evidence="12">65-kDa microtubule-associated protein 3</fullName>
    </recommendedName>
</protein>
<keyword evidence="8" id="KW-0539">Nucleus</keyword>
<dbReference type="FunFam" id="1.20.58.1520:FF:000002">
    <property type="entry name" value="65-kDa microtubule-associated protein 6"/>
    <property type="match status" value="1"/>
</dbReference>
<evidence type="ECO:0000256" key="6">
    <source>
        <dbReference type="ARBA" id="ARBA00022701"/>
    </source>
</evidence>
<name>A0A328E7U8_9ASTE</name>
<dbReference type="GO" id="GO:0005634">
    <property type="term" value="C:nucleus"/>
    <property type="evidence" value="ECO:0007669"/>
    <property type="project" value="UniProtKB-SubCell"/>
</dbReference>
<dbReference type="PANTHER" id="PTHR19321:SF22">
    <property type="entry name" value="65-KDA MICROTUBULE-ASSOCIATED PROTEIN 3-LIKE ISOFORM X1"/>
    <property type="match status" value="1"/>
</dbReference>
<evidence type="ECO:0000256" key="7">
    <source>
        <dbReference type="ARBA" id="ARBA00023212"/>
    </source>
</evidence>
<evidence type="ECO:0000313" key="10">
    <source>
        <dbReference type="EMBL" id="RAL54074.1"/>
    </source>
</evidence>
<proteinExistence type="inferred from homology"/>
<dbReference type="AlphaFoldDB" id="A0A328E7U8"/>
<dbReference type="Proteomes" id="UP000249390">
    <property type="component" value="Unassembled WGS sequence"/>
</dbReference>
<dbReference type="GO" id="GO:0005737">
    <property type="term" value="C:cytoplasm"/>
    <property type="evidence" value="ECO:0007669"/>
    <property type="project" value="TreeGrafter"/>
</dbReference>
<comment type="subcellular location">
    <subcellularLocation>
        <location evidence="2">Cytoplasm</location>
        <location evidence="2">Cytoskeleton</location>
    </subcellularLocation>
    <subcellularLocation>
        <location evidence="1">Nucleus</location>
    </subcellularLocation>
</comment>
<dbReference type="EMBL" id="NQVE01000015">
    <property type="protein sequence ID" value="RAL54074.1"/>
    <property type="molecule type" value="Genomic_DNA"/>
</dbReference>
<keyword evidence="7" id="KW-0206">Cytoskeleton</keyword>
<feature type="coiled-coil region" evidence="9">
    <location>
        <begin position="49"/>
        <end position="76"/>
    </location>
</feature>
<dbReference type="PANTHER" id="PTHR19321">
    <property type="entry name" value="PROTEIN REGULATOR OF CYTOKINESIS 1 PRC1-RELATED"/>
    <property type="match status" value="1"/>
</dbReference>
<evidence type="ECO:0000256" key="8">
    <source>
        <dbReference type="ARBA" id="ARBA00023242"/>
    </source>
</evidence>
<dbReference type="Gene3D" id="1.20.58.1520">
    <property type="match status" value="1"/>
</dbReference>
<evidence type="ECO:0000256" key="9">
    <source>
        <dbReference type="SAM" id="Coils"/>
    </source>
</evidence>
<keyword evidence="9" id="KW-0175">Coiled coil</keyword>
<keyword evidence="4" id="KW-0963">Cytoplasm</keyword>
<dbReference type="GO" id="GO:0000226">
    <property type="term" value="P:microtubule cytoskeleton organization"/>
    <property type="evidence" value="ECO:0007669"/>
    <property type="project" value="InterPro"/>
</dbReference>
<evidence type="ECO:0000256" key="4">
    <source>
        <dbReference type="ARBA" id="ARBA00022490"/>
    </source>
</evidence>
<dbReference type="InterPro" id="IPR007145">
    <property type="entry name" value="MAP65_Ase1_PRC1"/>
</dbReference>
<comment type="caution">
    <text evidence="10">The sequence shown here is derived from an EMBL/GenBank/DDBJ whole genome shotgun (WGS) entry which is preliminary data.</text>
</comment>
<evidence type="ECO:0000256" key="3">
    <source>
        <dbReference type="ARBA" id="ARBA00006187"/>
    </source>
</evidence>
<gene>
    <name evidence="10" type="ORF">DM860_004545</name>
</gene>
<dbReference type="GO" id="GO:0005874">
    <property type="term" value="C:microtubule"/>
    <property type="evidence" value="ECO:0007669"/>
    <property type="project" value="UniProtKB-KW"/>
</dbReference>
<dbReference type="GO" id="GO:0005819">
    <property type="term" value="C:spindle"/>
    <property type="evidence" value="ECO:0007669"/>
    <property type="project" value="TreeGrafter"/>
</dbReference>
<evidence type="ECO:0000256" key="5">
    <source>
        <dbReference type="ARBA" id="ARBA00022553"/>
    </source>
</evidence>
<evidence type="ECO:0008006" key="12">
    <source>
        <dbReference type="Google" id="ProtNLM"/>
    </source>
</evidence>
<sequence>MNNHQDNQPSRMETACGSLMSELKKMWDDIGENEVERDKILYQLEQECLKVYKRKVDEASRNCAQLRQAVAESEAELARICAALGEQPVNPRPKSSSLKMELEAIRPQLQEMKHRKLERECQFADVINAIDIVLEELGLSRKEFPNVIALDESDMSLRRLEEMKGHLLSLQAKKSDRLKQVLNLLESLNSLCLVLGIDFRNTVVEIHPTLDGSYASKSVSAQTIDRLTAVIHKLREVKIQRLNMVQDLATTTVELWNLMDTPVEEQHPFLSVTRTIAASESEITEPDALSLQFIKSAEVEVSRLLELKTSKLKEVLLKKRLALEEICRKAHIVLDADQSTEFSLEAIESGAIDPSYLLEQIEIKISTLKEEAFSRREILEKVDKWLAACDEESWLEEYNRDDNRYNGGRGTHLILKRAEKARALVNKIPGMVDILTSKAKSWERERGVPFLYDGVSLLSMLEQYGLVKQGKELERQRQRDQKRLQGQLIAEQEALFGAKPSPSPSVKKNLGGGGNNKRYSMGGAMLQTPYAERAALSIHTTKKKNPVKQPALANVTQNFVAHSSGKRESSIHAKQQHSINISNPNRNPLSPLSSLSFNTNSPNIIIPRNEDETPPSSLMTTPVKNVCGIIGGGGGYTTPKNIMPMRTPSTPPSAASIAMQTAATPAPAAASLAADDDDYVEYSFEEKRAGFFIPRLQQIH</sequence>
<evidence type="ECO:0000256" key="2">
    <source>
        <dbReference type="ARBA" id="ARBA00004245"/>
    </source>
</evidence>
<keyword evidence="5" id="KW-0597">Phosphoprotein</keyword>
<comment type="similarity">
    <text evidence="3">Belongs to the MAP65/ASE1 family.</text>
</comment>
<dbReference type="GO" id="GO:0008017">
    <property type="term" value="F:microtubule binding"/>
    <property type="evidence" value="ECO:0007669"/>
    <property type="project" value="InterPro"/>
</dbReference>
<dbReference type="Pfam" id="PF03999">
    <property type="entry name" value="MAP65_ASE1"/>
    <property type="match status" value="1"/>
</dbReference>
<organism evidence="10 11">
    <name type="scientific">Cuscuta australis</name>
    <dbReference type="NCBI Taxonomy" id="267555"/>
    <lineage>
        <taxon>Eukaryota</taxon>
        <taxon>Viridiplantae</taxon>
        <taxon>Streptophyta</taxon>
        <taxon>Embryophyta</taxon>
        <taxon>Tracheophyta</taxon>
        <taxon>Spermatophyta</taxon>
        <taxon>Magnoliopsida</taxon>
        <taxon>eudicotyledons</taxon>
        <taxon>Gunneridae</taxon>
        <taxon>Pentapetalae</taxon>
        <taxon>asterids</taxon>
        <taxon>lamiids</taxon>
        <taxon>Solanales</taxon>
        <taxon>Convolvulaceae</taxon>
        <taxon>Cuscuteae</taxon>
        <taxon>Cuscuta</taxon>
        <taxon>Cuscuta subgen. Grammica</taxon>
        <taxon>Cuscuta sect. Cleistogrammica</taxon>
    </lineage>
</organism>
<keyword evidence="11" id="KW-1185">Reference proteome</keyword>